<dbReference type="Proteomes" id="UP000299102">
    <property type="component" value="Unassembled WGS sequence"/>
</dbReference>
<sequence>MTSLKPGKVYNSQSHEIIHNVYKFMEKEAYASKSQVFEKSHFQNIQDRTAQATGVSRKTVKSILDEADTSTSTGLLTFSTPKKKKIKKEHRLALDDFDYQVIRQKNL</sequence>
<accession>A0A4C1TDM7</accession>
<organism evidence="1 2">
    <name type="scientific">Eumeta variegata</name>
    <name type="common">Bagworm moth</name>
    <name type="synonym">Eumeta japonica</name>
    <dbReference type="NCBI Taxonomy" id="151549"/>
    <lineage>
        <taxon>Eukaryota</taxon>
        <taxon>Metazoa</taxon>
        <taxon>Ecdysozoa</taxon>
        <taxon>Arthropoda</taxon>
        <taxon>Hexapoda</taxon>
        <taxon>Insecta</taxon>
        <taxon>Pterygota</taxon>
        <taxon>Neoptera</taxon>
        <taxon>Endopterygota</taxon>
        <taxon>Lepidoptera</taxon>
        <taxon>Glossata</taxon>
        <taxon>Ditrysia</taxon>
        <taxon>Tineoidea</taxon>
        <taxon>Psychidae</taxon>
        <taxon>Oiketicinae</taxon>
        <taxon>Eumeta</taxon>
    </lineage>
</organism>
<dbReference type="EMBL" id="BGZK01000052">
    <property type="protein sequence ID" value="GBP12633.1"/>
    <property type="molecule type" value="Genomic_DNA"/>
</dbReference>
<gene>
    <name evidence="1" type="ORF">EVAR_10288_1</name>
</gene>
<dbReference type="OrthoDB" id="2266637at2759"/>
<evidence type="ECO:0000313" key="2">
    <source>
        <dbReference type="Proteomes" id="UP000299102"/>
    </source>
</evidence>
<keyword evidence="2" id="KW-1185">Reference proteome</keyword>
<reference evidence="1 2" key="1">
    <citation type="journal article" date="2019" name="Commun. Biol.">
        <title>The bagworm genome reveals a unique fibroin gene that provides high tensile strength.</title>
        <authorList>
            <person name="Kono N."/>
            <person name="Nakamura H."/>
            <person name="Ohtoshi R."/>
            <person name="Tomita M."/>
            <person name="Numata K."/>
            <person name="Arakawa K."/>
        </authorList>
    </citation>
    <scope>NUCLEOTIDE SEQUENCE [LARGE SCALE GENOMIC DNA]</scope>
</reference>
<proteinExistence type="predicted"/>
<evidence type="ECO:0000313" key="1">
    <source>
        <dbReference type="EMBL" id="GBP12633.1"/>
    </source>
</evidence>
<dbReference type="AlphaFoldDB" id="A0A4C1TDM7"/>
<name>A0A4C1TDM7_EUMVA</name>
<comment type="caution">
    <text evidence="1">The sequence shown here is derived from an EMBL/GenBank/DDBJ whole genome shotgun (WGS) entry which is preliminary data.</text>
</comment>
<protein>
    <submittedName>
        <fullName evidence="1">Uncharacterized protein</fullName>
    </submittedName>
</protein>